<dbReference type="PROSITE" id="PS50862">
    <property type="entry name" value="AA_TRNA_LIGASE_II"/>
    <property type="match status" value="1"/>
</dbReference>
<keyword evidence="8 12" id="KW-0694">RNA-binding</keyword>
<keyword evidence="9 12" id="KW-0648">Protein biosynthesis</keyword>
<feature type="binding site" evidence="12">
    <location>
        <position position="289"/>
    </location>
    <ligand>
        <name>Zn(2+)</name>
        <dbReference type="ChEBI" id="CHEBI:29105"/>
        <note>catalytic</note>
    </ligand>
</feature>
<keyword evidence="4 12" id="KW-0436">Ligase</keyword>
<dbReference type="GO" id="GO:0005737">
    <property type="term" value="C:cytoplasm"/>
    <property type="evidence" value="ECO:0007669"/>
    <property type="project" value="UniProtKB-SubCell"/>
</dbReference>
<dbReference type="PRINTS" id="PR01047">
    <property type="entry name" value="TRNASYNTHTHR"/>
</dbReference>
<dbReference type="InterPro" id="IPR006195">
    <property type="entry name" value="aa-tRNA-synth_II"/>
</dbReference>
<feature type="binding site" evidence="12">
    <location>
        <position position="461"/>
    </location>
    <ligand>
        <name>Zn(2+)</name>
        <dbReference type="ChEBI" id="CHEBI:29105"/>
        <note>catalytic</note>
    </ligand>
</feature>
<dbReference type="EMBL" id="DSEU01000001">
    <property type="protein sequence ID" value="HEM66003.1"/>
    <property type="molecule type" value="Genomic_DNA"/>
</dbReference>
<dbReference type="CDD" id="cd00860">
    <property type="entry name" value="ThrRS_anticodon"/>
    <property type="match status" value="1"/>
</dbReference>
<evidence type="ECO:0000256" key="3">
    <source>
        <dbReference type="ARBA" id="ARBA00022555"/>
    </source>
</evidence>
<evidence type="ECO:0000256" key="1">
    <source>
        <dbReference type="ARBA" id="ARBA00008226"/>
    </source>
</evidence>
<dbReference type="GO" id="GO:0000049">
    <property type="term" value="F:tRNA binding"/>
    <property type="evidence" value="ECO:0007669"/>
    <property type="project" value="UniProtKB-KW"/>
</dbReference>
<dbReference type="GO" id="GO:0006435">
    <property type="term" value="P:threonyl-tRNA aminoacylation"/>
    <property type="evidence" value="ECO:0007669"/>
    <property type="project" value="UniProtKB-UniRule"/>
</dbReference>
<dbReference type="FunFam" id="3.40.50.800:FF:000001">
    <property type="entry name" value="Threonine--tRNA ligase"/>
    <property type="match status" value="1"/>
</dbReference>
<evidence type="ECO:0000313" key="14">
    <source>
        <dbReference type="EMBL" id="HEM66003.1"/>
    </source>
</evidence>
<evidence type="ECO:0000256" key="12">
    <source>
        <dbReference type="HAMAP-Rule" id="MF_00184"/>
    </source>
</evidence>
<comment type="subunit">
    <text evidence="12">Homodimer.</text>
</comment>
<name>A0A7J2U163_9CREN</name>
<dbReference type="SUPFAM" id="SSF52954">
    <property type="entry name" value="Class II aaRS ABD-related"/>
    <property type="match status" value="1"/>
</dbReference>
<comment type="similarity">
    <text evidence="1 12">Belongs to the class-II aminoacyl-tRNA synthetase family.</text>
</comment>
<dbReference type="InterPro" id="IPR015011">
    <property type="entry name" value="Threonyl-tRNA_syn_edit_dom_arc"/>
</dbReference>
<evidence type="ECO:0000259" key="13">
    <source>
        <dbReference type="PROSITE" id="PS50862"/>
    </source>
</evidence>
<dbReference type="PANTHER" id="PTHR11451:SF44">
    <property type="entry name" value="THREONINE--TRNA LIGASE, CHLOROPLASTIC_MITOCHONDRIAL 2"/>
    <property type="match status" value="1"/>
</dbReference>
<dbReference type="InterPro" id="IPR002320">
    <property type="entry name" value="Thr-tRNA-ligase_IIa"/>
</dbReference>
<dbReference type="Pfam" id="PF08915">
    <property type="entry name" value="tRNA-Thr_ED"/>
    <property type="match status" value="1"/>
</dbReference>
<keyword evidence="7 12" id="KW-0067">ATP-binding</keyword>
<dbReference type="NCBIfam" id="NF003068">
    <property type="entry name" value="PRK03991.1"/>
    <property type="match status" value="1"/>
</dbReference>
<dbReference type="Gene3D" id="3.40.50.800">
    <property type="entry name" value="Anticodon-binding domain"/>
    <property type="match status" value="1"/>
</dbReference>
<protein>
    <recommendedName>
        <fullName evidence="12">Threonine--tRNA ligase</fullName>
        <ecNumber evidence="12">6.1.1.3</ecNumber>
    </recommendedName>
    <alternativeName>
        <fullName evidence="12">Threonyl-tRNA synthetase</fullName>
        <shortName evidence="12">ThrRS</shortName>
    </alternativeName>
</protein>
<evidence type="ECO:0000256" key="5">
    <source>
        <dbReference type="ARBA" id="ARBA00022741"/>
    </source>
</evidence>
<dbReference type="SUPFAM" id="SSF55681">
    <property type="entry name" value="Class II aaRS and biotin synthetases"/>
    <property type="match status" value="1"/>
</dbReference>
<dbReference type="AlphaFoldDB" id="A0A7J2U163"/>
<evidence type="ECO:0000256" key="10">
    <source>
        <dbReference type="ARBA" id="ARBA00023146"/>
    </source>
</evidence>
<dbReference type="Gene3D" id="3.30.930.10">
    <property type="entry name" value="Bira Bifunctional Protein, Domain 2"/>
    <property type="match status" value="1"/>
</dbReference>
<evidence type="ECO:0000256" key="6">
    <source>
        <dbReference type="ARBA" id="ARBA00022833"/>
    </source>
</evidence>
<evidence type="ECO:0000256" key="4">
    <source>
        <dbReference type="ARBA" id="ARBA00022598"/>
    </source>
</evidence>
<evidence type="ECO:0000256" key="7">
    <source>
        <dbReference type="ARBA" id="ARBA00022840"/>
    </source>
</evidence>
<dbReference type="GO" id="GO:0004829">
    <property type="term" value="F:threonine-tRNA ligase activity"/>
    <property type="evidence" value="ECO:0007669"/>
    <property type="project" value="UniProtKB-UniRule"/>
</dbReference>
<feature type="domain" description="Aminoacyl-transfer RNA synthetases class-II family profile" evidence="13">
    <location>
        <begin position="244"/>
        <end position="488"/>
    </location>
</feature>
<dbReference type="GO" id="GO:0005524">
    <property type="term" value="F:ATP binding"/>
    <property type="evidence" value="ECO:0007669"/>
    <property type="project" value="UniProtKB-UniRule"/>
</dbReference>
<dbReference type="Pfam" id="PF00587">
    <property type="entry name" value="tRNA-synt_2b"/>
    <property type="match status" value="1"/>
</dbReference>
<evidence type="ECO:0000256" key="11">
    <source>
        <dbReference type="ARBA" id="ARBA00049515"/>
    </source>
</evidence>
<dbReference type="InterPro" id="IPR036621">
    <property type="entry name" value="Anticodon-bd_dom_sf"/>
</dbReference>
<proteinExistence type="inferred from homology"/>
<dbReference type="Pfam" id="PF03129">
    <property type="entry name" value="HGTP_anticodon"/>
    <property type="match status" value="1"/>
</dbReference>
<organism evidence="14">
    <name type="scientific">Ignisphaera aggregans</name>
    <dbReference type="NCBI Taxonomy" id="334771"/>
    <lineage>
        <taxon>Archaea</taxon>
        <taxon>Thermoproteota</taxon>
        <taxon>Thermoprotei</taxon>
        <taxon>Desulfurococcales</taxon>
        <taxon>Desulfurococcaceae</taxon>
        <taxon>Ignisphaera</taxon>
    </lineage>
</organism>
<dbReference type="InterPro" id="IPR047246">
    <property type="entry name" value="ThrRS_anticodon"/>
</dbReference>
<reference evidence="14" key="1">
    <citation type="journal article" date="2020" name="mSystems">
        <title>Genome- and Community-Level Interaction Insights into Carbon Utilization and Element Cycling Functions of Hydrothermarchaeota in Hydrothermal Sediment.</title>
        <authorList>
            <person name="Zhou Z."/>
            <person name="Liu Y."/>
            <person name="Xu W."/>
            <person name="Pan J."/>
            <person name="Luo Z.H."/>
            <person name="Li M."/>
        </authorList>
    </citation>
    <scope>NUCLEOTIDE SEQUENCE [LARGE SCALE GENOMIC DNA]</scope>
    <source>
        <strain evidence="14">SpSt-125</strain>
    </source>
</reference>
<keyword evidence="5 12" id="KW-0547">Nucleotide-binding</keyword>
<comment type="catalytic activity">
    <reaction evidence="11 12">
        <text>tRNA(Thr) + L-threonine + ATP = L-threonyl-tRNA(Thr) + AMP + diphosphate + H(+)</text>
        <dbReference type="Rhea" id="RHEA:24624"/>
        <dbReference type="Rhea" id="RHEA-COMP:9670"/>
        <dbReference type="Rhea" id="RHEA-COMP:9704"/>
        <dbReference type="ChEBI" id="CHEBI:15378"/>
        <dbReference type="ChEBI" id="CHEBI:30616"/>
        <dbReference type="ChEBI" id="CHEBI:33019"/>
        <dbReference type="ChEBI" id="CHEBI:57926"/>
        <dbReference type="ChEBI" id="CHEBI:78442"/>
        <dbReference type="ChEBI" id="CHEBI:78534"/>
        <dbReference type="ChEBI" id="CHEBI:456215"/>
        <dbReference type="EC" id="6.1.1.3"/>
    </reaction>
</comment>
<keyword evidence="3 12" id="KW-0820">tRNA-binding</keyword>
<dbReference type="InterPro" id="IPR004154">
    <property type="entry name" value="Anticodon-bd"/>
</dbReference>
<accession>A0A7J2U163</accession>
<keyword evidence="6 12" id="KW-0862">Zinc</keyword>
<evidence type="ECO:0000256" key="8">
    <source>
        <dbReference type="ARBA" id="ARBA00022884"/>
    </source>
</evidence>
<dbReference type="InterPro" id="IPR023509">
    <property type="entry name" value="DTD-like_sf"/>
</dbReference>
<comment type="subcellular location">
    <subcellularLocation>
        <location evidence="12">Cytoplasm</location>
    </subcellularLocation>
</comment>
<feature type="binding site" evidence="12">
    <location>
        <position position="340"/>
    </location>
    <ligand>
        <name>Zn(2+)</name>
        <dbReference type="ChEBI" id="CHEBI:29105"/>
        <note>catalytic</note>
    </ligand>
</feature>
<evidence type="ECO:0000256" key="2">
    <source>
        <dbReference type="ARBA" id="ARBA00022490"/>
    </source>
</evidence>
<dbReference type="InterPro" id="IPR002314">
    <property type="entry name" value="aa-tRNA-synt_IIb"/>
</dbReference>
<gene>
    <name evidence="12" type="primary">thrS</name>
    <name evidence="14" type="ORF">ENO26_00225</name>
</gene>
<evidence type="ECO:0000256" key="9">
    <source>
        <dbReference type="ARBA" id="ARBA00022917"/>
    </source>
</evidence>
<keyword evidence="2 12" id="KW-0963">Cytoplasm</keyword>
<keyword evidence="12" id="KW-0479">Metal-binding</keyword>
<dbReference type="GO" id="GO:0008270">
    <property type="term" value="F:zinc ion binding"/>
    <property type="evidence" value="ECO:0007669"/>
    <property type="project" value="InterPro"/>
</dbReference>
<dbReference type="HAMAP" id="MF_00184">
    <property type="entry name" value="Thr_tRNA_synth"/>
    <property type="match status" value="1"/>
</dbReference>
<dbReference type="EC" id="6.1.1.3" evidence="12"/>
<dbReference type="NCBIfam" id="TIGR00418">
    <property type="entry name" value="thrS"/>
    <property type="match status" value="1"/>
</dbReference>
<dbReference type="InterPro" id="IPR045864">
    <property type="entry name" value="aa-tRNA-synth_II/BPL/LPL"/>
</dbReference>
<comment type="caution">
    <text evidence="14">The sequence shown here is derived from an EMBL/GenBank/DDBJ whole genome shotgun (WGS) entry which is preliminary data.</text>
</comment>
<comment type="cofactor">
    <cofactor evidence="12">
        <name>Zn(2+)</name>
        <dbReference type="ChEBI" id="CHEBI:29105"/>
    </cofactor>
    <text evidence="12">Binds 1 zinc ion per subunit.</text>
</comment>
<dbReference type="PANTHER" id="PTHR11451">
    <property type="entry name" value="THREONINE-TRNA LIGASE"/>
    <property type="match status" value="1"/>
</dbReference>
<dbReference type="Gene3D" id="3.50.80.10">
    <property type="entry name" value="D-tyrosyl-tRNA(Tyr) deacylase"/>
    <property type="match status" value="1"/>
</dbReference>
<sequence>MRILLIHAKDFWYKAKEKAVDDADELTTDITEKAFENVLVIFTSVEESDEGDVEGVVEKAVGEIISVYKNVGAKYILVYPYAHLSSSLAHPKVARVVLEKLAQKLSKEIGEGLVHKAPFGWYKEFRLHCYGHPLSELSKHISVAVEAKRRVIEKKYFILVPEGVLLKPEEYKFDDEFRVLVEKEVFKKEVEGGQGRVYHYLRKFGFEWEELSDRGHMRFEPHATTILEAVSMYSWHTANSLGIPVFRVKGTNMFGLHAEPVRQHAELFGERMYEVKMNGDKFILRFAACYQQFSILKDWVLSYKDLPLGMFEVADSYRYEQSGELVLGFRLRRFHMPDLHILTKDLEEAKSITLKVREKIVEEAKKVGREYLAIYNVTEDFLNTNFNYIVELVKNEGKPVLLVVYPAGIYYWVINVEYIIIDELNRPREIATWQIDVGNAKRFNIKYVDENGNEKYPVIIHTAILGSIERYIYMVFDTIAKNERRGTPPTLPLWLSPIQVRIIPVSQEQLDYAIKIAQALLSKGFRVDVDDRNEGLGKKIRDAGIEWIPYVVVIGVREVKTNTLNVRIRIEGTQRVMTLDEFISLLEKEMEGYPKIDMAMPMLISKRPTLSYIQQLRGA</sequence>
<comment type="caution">
    <text evidence="12">Lacks conserved residue(s) required for the propagation of feature annotation.</text>
</comment>
<keyword evidence="10 12" id="KW-0030">Aminoacyl-tRNA synthetase</keyword>